<evidence type="ECO:0000313" key="1">
    <source>
        <dbReference type="EnsemblPlants" id="AET2Gv20531700.7"/>
    </source>
</evidence>
<reference evidence="1" key="5">
    <citation type="journal article" date="2021" name="G3 (Bethesda)">
        <title>Aegilops tauschii genome assembly Aet v5.0 features greater sequence contiguity and improved annotation.</title>
        <authorList>
            <person name="Wang L."/>
            <person name="Zhu T."/>
            <person name="Rodriguez J.C."/>
            <person name="Deal K.R."/>
            <person name="Dubcovsky J."/>
            <person name="McGuire P.E."/>
            <person name="Lux T."/>
            <person name="Spannagl M."/>
            <person name="Mayer K.F.X."/>
            <person name="Baldrich P."/>
            <person name="Meyers B.C."/>
            <person name="Huo N."/>
            <person name="Gu Y.Q."/>
            <person name="Zhou H."/>
            <person name="Devos K.M."/>
            <person name="Bennetzen J.L."/>
            <person name="Unver T."/>
            <person name="Budak H."/>
            <person name="Gulick P.J."/>
            <person name="Galiba G."/>
            <person name="Kalapos B."/>
            <person name="Nelson D.R."/>
            <person name="Li P."/>
            <person name="You F.M."/>
            <person name="Luo M.C."/>
            <person name="Dvorak J."/>
        </authorList>
    </citation>
    <scope>NUCLEOTIDE SEQUENCE [LARGE SCALE GENOMIC DNA]</scope>
    <source>
        <strain evidence="1">cv. AL8/78</strain>
    </source>
</reference>
<protein>
    <submittedName>
        <fullName evidence="1">Uncharacterized protein</fullName>
    </submittedName>
</protein>
<name>A0A453BJJ8_AEGTS</name>
<reference evidence="1" key="4">
    <citation type="submission" date="2019-03" db="UniProtKB">
        <authorList>
            <consortium name="EnsemblPlants"/>
        </authorList>
    </citation>
    <scope>IDENTIFICATION</scope>
</reference>
<dbReference type="AlphaFoldDB" id="A0A453BJJ8"/>
<reference evidence="1" key="3">
    <citation type="journal article" date="2017" name="Nature">
        <title>Genome sequence of the progenitor of the wheat D genome Aegilops tauschii.</title>
        <authorList>
            <person name="Luo M.C."/>
            <person name="Gu Y.Q."/>
            <person name="Puiu D."/>
            <person name="Wang H."/>
            <person name="Twardziok S.O."/>
            <person name="Deal K.R."/>
            <person name="Huo N."/>
            <person name="Zhu T."/>
            <person name="Wang L."/>
            <person name="Wang Y."/>
            <person name="McGuire P.E."/>
            <person name="Liu S."/>
            <person name="Long H."/>
            <person name="Ramasamy R.K."/>
            <person name="Rodriguez J.C."/>
            <person name="Van S.L."/>
            <person name="Yuan L."/>
            <person name="Wang Z."/>
            <person name="Xia Z."/>
            <person name="Xiao L."/>
            <person name="Anderson O.D."/>
            <person name="Ouyang S."/>
            <person name="Liang Y."/>
            <person name="Zimin A.V."/>
            <person name="Pertea G."/>
            <person name="Qi P."/>
            <person name="Bennetzen J.L."/>
            <person name="Dai X."/>
            <person name="Dawson M.W."/>
            <person name="Muller H.G."/>
            <person name="Kugler K."/>
            <person name="Rivarola-Duarte L."/>
            <person name="Spannagl M."/>
            <person name="Mayer K.F.X."/>
            <person name="Lu F.H."/>
            <person name="Bevan M.W."/>
            <person name="Leroy P."/>
            <person name="Li P."/>
            <person name="You F.M."/>
            <person name="Sun Q."/>
            <person name="Liu Z."/>
            <person name="Lyons E."/>
            <person name="Wicker T."/>
            <person name="Salzberg S.L."/>
            <person name="Devos K.M."/>
            <person name="Dvorak J."/>
        </authorList>
    </citation>
    <scope>NUCLEOTIDE SEQUENCE [LARGE SCALE GENOMIC DNA]</scope>
    <source>
        <strain evidence="1">cv. AL8/78</strain>
    </source>
</reference>
<organism evidence="1 2">
    <name type="scientific">Aegilops tauschii subsp. strangulata</name>
    <name type="common">Goatgrass</name>
    <dbReference type="NCBI Taxonomy" id="200361"/>
    <lineage>
        <taxon>Eukaryota</taxon>
        <taxon>Viridiplantae</taxon>
        <taxon>Streptophyta</taxon>
        <taxon>Embryophyta</taxon>
        <taxon>Tracheophyta</taxon>
        <taxon>Spermatophyta</taxon>
        <taxon>Magnoliopsida</taxon>
        <taxon>Liliopsida</taxon>
        <taxon>Poales</taxon>
        <taxon>Poaceae</taxon>
        <taxon>BOP clade</taxon>
        <taxon>Pooideae</taxon>
        <taxon>Triticodae</taxon>
        <taxon>Triticeae</taxon>
        <taxon>Triticinae</taxon>
        <taxon>Aegilops</taxon>
    </lineage>
</organism>
<dbReference type="EnsemblPlants" id="AET2Gv20531700.7">
    <property type="protein sequence ID" value="AET2Gv20531700.7"/>
    <property type="gene ID" value="AET2Gv20531700"/>
</dbReference>
<proteinExistence type="predicted"/>
<keyword evidence="2" id="KW-1185">Reference proteome</keyword>
<reference evidence="2" key="1">
    <citation type="journal article" date="2014" name="Science">
        <title>Ancient hybridizations among the ancestral genomes of bread wheat.</title>
        <authorList>
            <consortium name="International Wheat Genome Sequencing Consortium,"/>
            <person name="Marcussen T."/>
            <person name="Sandve S.R."/>
            <person name="Heier L."/>
            <person name="Spannagl M."/>
            <person name="Pfeifer M."/>
            <person name="Jakobsen K.S."/>
            <person name="Wulff B.B."/>
            <person name="Steuernagel B."/>
            <person name="Mayer K.F."/>
            <person name="Olsen O.A."/>
        </authorList>
    </citation>
    <scope>NUCLEOTIDE SEQUENCE [LARGE SCALE GENOMIC DNA]</scope>
    <source>
        <strain evidence="2">cv. AL8/78</strain>
    </source>
</reference>
<sequence length="69" mass="7916">MFMPRNSGSPVKQEQQDSTTMMDCVATQFLSLCKSFGANLAARFCLEYTLSWIVSQGQTLTSWQHVEYW</sequence>
<reference evidence="2" key="2">
    <citation type="journal article" date="2017" name="Nat. Plants">
        <title>The Aegilops tauschii genome reveals multiple impacts of transposons.</title>
        <authorList>
            <person name="Zhao G."/>
            <person name="Zou C."/>
            <person name="Li K."/>
            <person name="Wang K."/>
            <person name="Li T."/>
            <person name="Gao L."/>
            <person name="Zhang X."/>
            <person name="Wang H."/>
            <person name="Yang Z."/>
            <person name="Liu X."/>
            <person name="Jiang W."/>
            <person name="Mao L."/>
            <person name="Kong X."/>
            <person name="Jiao Y."/>
            <person name="Jia J."/>
        </authorList>
    </citation>
    <scope>NUCLEOTIDE SEQUENCE [LARGE SCALE GENOMIC DNA]</scope>
    <source>
        <strain evidence="2">cv. AL8/78</strain>
    </source>
</reference>
<dbReference type="Gramene" id="AET2Gv20531700.7">
    <property type="protein sequence ID" value="AET2Gv20531700.7"/>
    <property type="gene ID" value="AET2Gv20531700"/>
</dbReference>
<accession>A0A453BJJ8</accession>
<dbReference type="Proteomes" id="UP000015105">
    <property type="component" value="Chromosome 2D"/>
</dbReference>
<evidence type="ECO:0000313" key="2">
    <source>
        <dbReference type="Proteomes" id="UP000015105"/>
    </source>
</evidence>